<dbReference type="HAMAP" id="MF_00801">
    <property type="entry name" value="Endonuclease_5"/>
    <property type="match status" value="1"/>
</dbReference>
<keyword evidence="5" id="KW-0378">Hydrolase</keyword>
<protein>
    <recommendedName>
        <fullName evidence="8">Endonuclease V</fullName>
    </recommendedName>
</protein>
<dbReference type="OMA" id="NACAHTL"/>
<proteinExistence type="inferred from homology"/>
<dbReference type="GO" id="GO:0005737">
    <property type="term" value="C:cytoplasm"/>
    <property type="evidence" value="ECO:0007669"/>
    <property type="project" value="UniProtKB-SubCell"/>
</dbReference>
<evidence type="ECO:0000256" key="5">
    <source>
        <dbReference type="ARBA" id="ARBA00022801"/>
    </source>
</evidence>
<keyword evidence="7" id="KW-1185">Reference proteome</keyword>
<sequence length="288" mass="32502">MSTRAELSAPLTCRDQEAEDGIDSEQLLMATMNQDLTEDELNHIKKQWSLEQDELKKQLIVHDDLDFDPDDLDTTLKFVGGVDISFDKENPVNAIASLIVLSFPDLKVVYEKYDRVTMQHPYIPGFLAFREVPHLENMIHELRQNCPQFIPQVILVDGNGILHQRGFGLASHLGVVVNIPTVGVAKKLLYVDDITRDTVKELVQKHLKAKGDYAKLIGKSGIAHGVVFQPIQKTGRPLFISIGHRISLESCIKVVLKTCIHKNPEPIRQADLRSRRMIEAQAAWKSNQ</sequence>
<evidence type="ECO:0008006" key="8">
    <source>
        <dbReference type="Google" id="ProtNLM"/>
    </source>
</evidence>
<dbReference type="VEuPathDB" id="AmoebaDB:NF0015860"/>
<keyword evidence="4" id="KW-0255">Endonuclease</keyword>
<dbReference type="PANTHER" id="PTHR28511">
    <property type="entry name" value="ENDONUCLEASE V"/>
    <property type="match status" value="1"/>
</dbReference>
<dbReference type="GO" id="GO:0016891">
    <property type="term" value="F:RNA endonuclease activity producing 5'-phosphomonoesters, hydrolytic mechanism"/>
    <property type="evidence" value="ECO:0007669"/>
    <property type="project" value="TreeGrafter"/>
</dbReference>
<dbReference type="AlphaFoldDB" id="A0A6A5C7G6"/>
<dbReference type="Gene3D" id="3.30.2170.10">
    <property type="entry name" value="archaeoglobus fulgidus dsm 4304 superfamily"/>
    <property type="match status" value="1"/>
</dbReference>
<evidence type="ECO:0000313" key="6">
    <source>
        <dbReference type="EMBL" id="KAF0983706.1"/>
    </source>
</evidence>
<reference evidence="6 7" key="1">
    <citation type="journal article" date="2019" name="Sci. Rep.">
        <title>Nanopore sequencing improves the draft genome of the human pathogenic amoeba Naegleria fowleri.</title>
        <authorList>
            <person name="Liechti N."/>
            <person name="Schurch N."/>
            <person name="Bruggmann R."/>
            <person name="Wittwer M."/>
        </authorList>
    </citation>
    <scope>NUCLEOTIDE SEQUENCE [LARGE SCALE GENOMIC DNA]</scope>
    <source>
        <strain evidence="6 7">ATCC 30894</strain>
    </source>
</reference>
<organism evidence="6 7">
    <name type="scientific">Naegleria fowleri</name>
    <name type="common">Brain eating amoeba</name>
    <dbReference type="NCBI Taxonomy" id="5763"/>
    <lineage>
        <taxon>Eukaryota</taxon>
        <taxon>Discoba</taxon>
        <taxon>Heterolobosea</taxon>
        <taxon>Tetramitia</taxon>
        <taxon>Eutetramitia</taxon>
        <taxon>Vahlkampfiidae</taxon>
        <taxon>Naegleria</taxon>
    </lineage>
</organism>
<dbReference type="Proteomes" id="UP000444721">
    <property type="component" value="Unassembled WGS sequence"/>
</dbReference>
<dbReference type="GO" id="GO:0003727">
    <property type="term" value="F:single-stranded RNA binding"/>
    <property type="evidence" value="ECO:0007669"/>
    <property type="project" value="TreeGrafter"/>
</dbReference>
<dbReference type="VEuPathDB" id="AmoebaDB:NfTy_007120"/>
<dbReference type="Pfam" id="PF04493">
    <property type="entry name" value="Endonuclease_5"/>
    <property type="match status" value="1"/>
</dbReference>
<comment type="subcellular location">
    <subcellularLocation>
        <location evidence="1">Cytoplasm</location>
    </subcellularLocation>
</comment>
<dbReference type="VEuPathDB" id="AmoebaDB:FDP41_007621"/>
<dbReference type="GO" id="GO:0005730">
    <property type="term" value="C:nucleolus"/>
    <property type="evidence" value="ECO:0007669"/>
    <property type="project" value="TreeGrafter"/>
</dbReference>
<dbReference type="PANTHER" id="PTHR28511:SF1">
    <property type="entry name" value="ENDONUCLEASE V"/>
    <property type="match status" value="1"/>
</dbReference>
<name>A0A6A5C7G6_NAEFO</name>
<keyword evidence="2" id="KW-0963">Cytoplasm</keyword>
<dbReference type="OrthoDB" id="20018at2759"/>
<dbReference type="GO" id="GO:0006281">
    <property type="term" value="P:DNA repair"/>
    <property type="evidence" value="ECO:0007669"/>
    <property type="project" value="InterPro"/>
</dbReference>
<accession>A0A6A5C7G6</accession>
<dbReference type="InterPro" id="IPR007581">
    <property type="entry name" value="Endonuclease-V"/>
</dbReference>
<dbReference type="EMBL" id="VFQX01000004">
    <property type="protein sequence ID" value="KAF0983706.1"/>
    <property type="molecule type" value="Genomic_DNA"/>
</dbReference>
<comment type="caution">
    <text evidence="6">The sequence shown here is derived from an EMBL/GenBank/DDBJ whole genome shotgun (WGS) entry which is preliminary data.</text>
</comment>
<evidence type="ECO:0000256" key="1">
    <source>
        <dbReference type="ARBA" id="ARBA00004496"/>
    </source>
</evidence>
<dbReference type="RefSeq" id="XP_044568419.1">
    <property type="nucleotide sequence ID" value="XM_044711386.1"/>
</dbReference>
<dbReference type="GeneID" id="68114839"/>
<evidence type="ECO:0000256" key="2">
    <source>
        <dbReference type="ARBA" id="ARBA00022490"/>
    </source>
</evidence>
<dbReference type="CDD" id="cd06559">
    <property type="entry name" value="Endonuclease_V"/>
    <property type="match status" value="1"/>
</dbReference>
<keyword evidence="3" id="KW-0540">Nuclease</keyword>
<evidence type="ECO:0000256" key="3">
    <source>
        <dbReference type="ARBA" id="ARBA00022722"/>
    </source>
</evidence>
<evidence type="ECO:0000256" key="4">
    <source>
        <dbReference type="ARBA" id="ARBA00022759"/>
    </source>
</evidence>
<evidence type="ECO:0000313" key="7">
    <source>
        <dbReference type="Proteomes" id="UP000444721"/>
    </source>
</evidence>
<gene>
    <name evidence="6" type="ORF">FDP41_007621</name>
</gene>